<evidence type="ECO:0000313" key="3">
    <source>
        <dbReference type="Proteomes" id="UP000239899"/>
    </source>
</evidence>
<dbReference type="EMBL" id="LHPG02000013">
    <property type="protein sequence ID" value="PRW44270.1"/>
    <property type="molecule type" value="Genomic_DNA"/>
</dbReference>
<accession>A0A2P6TJL0</accession>
<name>A0A2P6TJL0_CHLSO</name>
<sequence>MGAFSEAKYAKMELRGQQYTRHWKTDLKGATCSSPGFCCVAAFCSCCVSYHLRKRQLRGDMSRYICCNGDWPCSGRCGEQSAPEMCLCLEVSCCFAQSVASTRWAIQDEMHLQNTQCDNCIIGTMIAAQYLACICWLAACISGNDVLQDLAQLTDMIADILWCSVCACMQTQHKVQLDERDSNPNIVVAPYAAPAPQAMHGGGGYPPQQPPPYGAYAAPPPQSGMAYGAPPPQLLPLPPGPVAFPRRQLELNFAVLQLRSGYEAVDDLDCIPMNEFQKKFWKLRQAEWEPYTLLYSPLRITQGNVADPLYFDFINCFQAATAGLVMRQGLQEFEEYSEETETMGTVRRDPSLADNALLPGLFFEREGERLYRGLVEGFRGQQYGGPPPAKPGASTEELLTGVQQILDIYVANGYALKASLTPGSSGSSGSGRPTLSPVDGTSAASAGSSFTVKLEGPANLWSLQALAARRSNLFNQHDAAAVAAYLRASGRSSTCRLAWSDTGVVQQWTLV</sequence>
<dbReference type="STRING" id="3076.A0A2P6TJL0"/>
<dbReference type="AlphaFoldDB" id="A0A2P6TJL0"/>
<evidence type="ECO:0000313" key="2">
    <source>
        <dbReference type="EMBL" id="PRW44270.1"/>
    </source>
</evidence>
<comment type="caution">
    <text evidence="2">The sequence shown here is derived from an EMBL/GenBank/DDBJ whole genome shotgun (WGS) entry which is preliminary data.</text>
</comment>
<proteinExistence type="predicted"/>
<organism evidence="2 3">
    <name type="scientific">Chlorella sorokiniana</name>
    <name type="common">Freshwater green alga</name>
    <dbReference type="NCBI Taxonomy" id="3076"/>
    <lineage>
        <taxon>Eukaryota</taxon>
        <taxon>Viridiplantae</taxon>
        <taxon>Chlorophyta</taxon>
        <taxon>core chlorophytes</taxon>
        <taxon>Trebouxiophyceae</taxon>
        <taxon>Chlorellales</taxon>
        <taxon>Chlorellaceae</taxon>
        <taxon>Chlorella clade</taxon>
        <taxon>Chlorella</taxon>
    </lineage>
</organism>
<reference evidence="2 3" key="1">
    <citation type="journal article" date="2018" name="Plant J.">
        <title>Genome sequences of Chlorella sorokiniana UTEX 1602 and Micractinium conductrix SAG 241.80: implications to maltose excretion by a green alga.</title>
        <authorList>
            <person name="Arriola M.B."/>
            <person name="Velmurugan N."/>
            <person name="Zhang Y."/>
            <person name="Plunkett M.H."/>
            <person name="Hondzo H."/>
            <person name="Barney B.M."/>
        </authorList>
    </citation>
    <scope>NUCLEOTIDE SEQUENCE [LARGE SCALE GENOMIC DNA]</scope>
    <source>
        <strain evidence="3">UTEX 1602</strain>
    </source>
</reference>
<feature type="region of interest" description="Disordered" evidence="1">
    <location>
        <begin position="421"/>
        <end position="440"/>
    </location>
</feature>
<dbReference type="Proteomes" id="UP000239899">
    <property type="component" value="Unassembled WGS sequence"/>
</dbReference>
<protein>
    <submittedName>
        <fullName evidence="2">Uncharacterized protein</fullName>
    </submittedName>
</protein>
<gene>
    <name evidence="2" type="ORF">C2E21_6501</name>
</gene>
<dbReference type="PANTHER" id="PTHR31152">
    <property type="entry name" value="PLAC8 FAMILY PROTEIN"/>
    <property type="match status" value="1"/>
</dbReference>
<dbReference type="PANTHER" id="PTHR31152:SF1">
    <property type="entry name" value="PLAC8 FAMILY PROTEIN"/>
    <property type="match status" value="1"/>
</dbReference>
<dbReference type="OrthoDB" id="998115at2759"/>
<keyword evidence="3" id="KW-1185">Reference proteome</keyword>
<evidence type="ECO:0000256" key="1">
    <source>
        <dbReference type="SAM" id="MobiDB-lite"/>
    </source>
</evidence>